<dbReference type="AlphaFoldDB" id="A0A139SS40"/>
<keyword evidence="2" id="KW-1185">Reference proteome</keyword>
<evidence type="ECO:0000313" key="2">
    <source>
        <dbReference type="Proteomes" id="UP000070058"/>
    </source>
</evidence>
<dbReference type="EMBL" id="LSZQ01000017">
    <property type="protein sequence ID" value="KXU37342.1"/>
    <property type="molecule type" value="Genomic_DNA"/>
</dbReference>
<accession>A0A139SS40</accession>
<name>A0A139SS40_9BACT</name>
<comment type="caution">
    <text evidence="1">The sequence shown here is derived from an EMBL/GenBank/DDBJ whole genome shotgun (WGS) entry which is preliminary data.</text>
</comment>
<evidence type="ECO:0008006" key="3">
    <source>
        <dbReference type="Google" id="ProtNLM"/>
    </source>
</evidence>
<gene>
    <name evidence="1" type="ORF">AXK11_02550</name>
</gene>
<reference evidence="2" key="1">
    <citation type="submission" date="2016-02" db="EMBL/GenBank/DDBJ databases">
        <authorList>
            <person name="Sanders J.G."/>
            <person name="Lin J.Y."/>
            <person name="Wertz J.T."/>
            <person name="Russell J.A."/>
            <person name="Moreau C.S."/>
            <person name="Powell S."/>
        </authorList>
    </citation>
    <scope>NUCLEOTIDE SEQUENCE [LARGE SCALE GENOMIC DNA]</scope>
    <source>
        <strain evidence="2">CAG34</strain>
    </source>
</reference>
<sequence>MCLGFTAAALFYHTLRILIASNMAEVEPELGIFECDESYFGGVRKGKIGRGVADKICVFGILKRGGKGYNLQGRFL</sequence>
<organism evidence="1 2">
    <name type="scientific">Cephaloticoccus primus</name>
    <dbReference type="NCBI Taxonomy" id="1548207"/>
    <lineage>
        <taxon>Bacteria</taxon>
        <taxon>Pseudomonadati</taxon>
        <taxon>Verrucomicrobiota</taxon>
        <taxon>Opitutia</taxon>
        <taxon>Opitutales</taxon>
        <taxon>Opitutaceae</taxon>
        <taxon>Cephaloticoccus</taxon>
    </lineage>
</organism>
<dbReference type="Proteomes" id="UP000070058">
    <property type="component" value="Unassembled WGS sequence"/>
</dbReference>
<protein>
    <recommendedName>
        <fullName evidence="3">ISXO2-like transposase domain-containing protein</fullName>
    </recommendedName>
</protein>
<evidence type="ECO:0000313" key="1">
    <source>
        <dbReference type="EMBL" id="KXU37342.1"/>
    </source>
</evidence>
<proteinExistence type="predicted"/>